<dbReference type="Pfam" id="PF00291">
    <property type="entry name" value="PALP"/>
    <property type="match status" value="1"/>
</dbReference>
<dbReference type="Gene3D" id="3.40.250.10">
    <property type="entry name" value="Rhodanese-like domain"/>
    <property type="match status" value="1"/>
</dbReference>
<keyword evidence="3" id="KW-1185">Reference proteome</keyword>
<feature type="domain" description="Rhodanese" evidence="1">
    <location>
        <begin position="435"/>
        <end position="555"/>
    </location>
</feature>
<organism evidence="2 3">
    <name type="scientific">Aaosphaeria arxii CBS 175.79</name>
    <dbReference type="NCBI Taxonomy" id="1450172"/>
    <lineage>
        <taxon>Eukaryota</taxon>
        <taxon>Fungi</taxon>
        <taxon>Dikarya</taxon>
        <taxon>Ascomycota</taxon>
        <taxon>Pezizomycotina</taxon>
        <taxon>Dothideomycetes</taxon>
        <taxon>Pleosporomycetidae</taxon>
        <taxon>Pleosporales</taxon>
        <taxon>Pleosporales incertae sedis</taxon>
        <taxon>Aaosphaeria</taxon>
    </lineage>
</organism>
<evidence type="ECO:0000313" key="3">
    <source>
        <dbReference type="Proteomes" id="UP000799778"/>
    </source>
</evidence>
<dbReference type="CDD" id="cd00158">
    <property type="entry name" value="RHOD"/>
    <property type="match status" value="1"/>
</dbReference>
<evidence type="ECO:0000259" key="1">
    <source>
        <dbReference type="PROSITE" id="PS50206"/>
    </source>
</evidence>
<dbReference type="InterPro" id="IPR036052">
    <property type="entry name" value="TrpB-like_PALP_sf"/>
</dbReference>
<dbReference type="Gene3D" id="3.40.50.1100">
    <property type="match status" value="2"/>
</dbReference>
<dbReference type="GeneID" id="54291059"/>
<dbReference type="InterPro" id="IPR001763">
    <property type="entry name" value="Rhodanese-like_dom"/>
</dbReference>
<dbReference type="AlphaFoldDB" id="A0A6A5Y4J5"/>
<dbReference type="RefSeq" id="XP_033388296.1">
    <property type="nucleotide sequence ID" value="XM_033533662.1"/>
</dbReference>
<dbReference type="SUPFAM" id="SSF53686">
    <property type="entry name" value="Tryptophan synthase beta subunit-like PLP-dependent enzymes"/>
    <property type="match status" value="1"/>
</dbReference>
<dbReference type="InterPro" id="IPR036873">
    <property type="entry name" value="Rhodanese-like_dom_sf"/>
</dbReference>
<dbReference type="EMBL" id="ML978067">
    <property type="protein sequence ID" value="KAF2019957.1"/>
    <property type="molecule type" value="Genomic_DNA"/>
</dbReference>
<dbReference type="PANTHER" id="PTHR10314">
    <property type="entry name" value="CYSTATHIONINE BETA-SYNTHASE"/>
    <property type="match status" value="1"/>
</dbReference>
<dbReference type="PROSITE" id="PS50206">
    <property type="entry name" value="RHODANESE_3"/>
    <property type="match status" value="1"/>
</dbReference>
<name>A0A6A5Y4J5_9PLEO</name>
<reference evidence="2" key="1">
    <citation type="journal article" date="2020" name="Stud. Mycol.">
        <title>101 Dothideomycetes genomes: a test case for predicting lifestyles and emergence of pathogens.</title>
        <authorList>
            <person name="Haridas S."/>
            <person name="Albert R."/>
            <person name="Binder M."/>
            <person name="Bloem J."/>
            <person name="Labutti K."/>
            <person name="Salamov A."/>
            <person name="Andreopoulos B."/>
            <person name="Baker S."/>
            <person name="Barry K."/>
            <person name="Bills G."/>
            <person name="Bluhm B."/>
            <person name="Cannon C."/>
            <person name="Castanera R."/>
            <person name="Culley D."/>
            <person name="Daum C."/>
            <person name="Ezra D."/>
            <person name="Gonzalez J."/>
            <person name="Henrissat B."/>
            <person name="Kuo A."/>
            <person name="Liang C."/>
            <person name="Lipzen A."/>
            <person name="Lutzoni F."/>
            <person name="Magnuson J."/>
            <person name="Mondo S."/>
            <person name="Nolan M."/>
            <person name="Ohm R."/>
            <person name="Pangilinan J."/>
            <person name="Park H.-J."/>
            <person name="Ramirez L."/>
            <person name="Alfaro M."/>
            <person name="Sun H."/>
            <person name="Tritt A."/>
            <person name="Yoshinaga Y."/>
            <person name="Zwiers L.-H."/>
            <person name="Turgeon B."/>
            <person name="Goodwin S."/>
            <person name="Spatafora J."/>
            <person name="Crous P."/>
            <person name="Grigoriev I."/>
        </authorList>
    </citation>
    <scope>NUCLEOTIDE SEQUENCE</scope>
    <source>
        <strain evidence="2">CBS 175.79</strain>
    </source>
</reference>
<protein>
    <submittedName>
        <fullName evidence="2">Cysteine synthase</fullName>
    </submittedName>
</protein>
<dbReference type="OrthoDB" id="10259545at2759"/>
<proteinExistence type="predicted"/>
<accession>A0A6A5Y4J5</accession>
<sequence length="556" mass="61890">MAISTLNVFRGPESVAQYFDPDYNPPLPLIEIPDRLNPLRGDNVRIYAKMLTCLPAQNVKSLPALHMLRNEPKARDLKIAEASSGSTILSLGIIARVLWGKEDVEAHVTNKKSPESLNLLRFFGIKPCLFGGLAQQEPTDPAGIMERLRRKAEERDDMVYLGQYHNDNNWKAHEAWTGPQILRQLPEINVFSTTVGTGGCIAGTGVYLKSQKPSTQVLGVFNVAGDPVPGPRYYEGFQSSPFPWQGTIDSRVEVTSASAYRLSMRLSREGLICGPSSGEALQGLLQYLIERKQSGTLGELVDEKTKEISCVFTCSDLPYQYLPAYFEKLGDEEFPSIENEILLQCDQDKHDLRWILNSRQAAALLNANSDAILEKDQELEITVQPCSTPRTDVTDEPTRRGGISRYLGGFCGFWRIRKQAPRLEKALPVQPQLLPMDSTMILDLRRDIDFKQGHVSASTSAPLSGLVPDLAGGDLFGDPNAVHMVWTQTQEWLRGSRLSKVLFSAARNQQRVLVVCYDGFASQIVCSALRKKGLEAFSVEGGFPALWGQFRRQENE</sequence>
<evidence type="ECO:0000313" key="2">
    <source>
        <dbReference type="EMBL" id="KAF2019957.1"/>
    </source>
</evidence>
<dbReference type="Proteomes" id="UP000799778">
    <property type="component" value="Unassembled WGS sequence"/>
</dbReference>
<dbReference type="SUPFAM" id="SSF52821">
    <property type="entry name" value="Rhodanese/Cell cycle control phosphatase"/>
    <property type="match status" value="1"/>
</dbReference>
<dbReference type="InterPro" id="IPR050214">
    <property type="entry name" value="Cys_Synth/Cystath_Beta-Synth"/>
</dbReference>
<gene>
    <name evidence="2" type="ORF">BU24DRAFT_489808</name>
</gene>
<dbReference type="InterPro" id="IPR001926">
    <property type="entry name" value="TrpB-like_PALP"/>
</dbReference>